<dbReference type="RefSeq" id="WP_038411137.1">
    <property type="nucleotide sequence ID" value="NZ_CP009455.1"/>
</dbReference>
<evidence type="ECO:0000256" key="1">
    <source>
        <dbReference type="ARBA" id="ARBA00022729"/>
    </source>
</evidence>
<organism evidence="5 6">
    <name type="scientific">Pseudomonas cremoricolorata</name>
    <dbReference type="NCBI Taxonomy" id="157783"/>
    <lineage>
        <taxon>Bacteria</taxon>
        <taxon>Pseudomonadati</taxon>
        <taxon>Pseudomonadota</taxon>
        <taxon>Gammaproteobacteria</taxon>
        <taxon>Pseudomonadales</taxon>
        <taxon>Pseudomonadaceae</taxon>
        <taxon>Pseudomonas</taxon>
    </lineage>
</organism>
<dbReference type="AlphaFoldDB" id="A0A089WGI7"/>
<reference evidence="5 6" key="1">
    <citation type="submission" date="2014-09" db="EMBL/GenBank/DDBJ databases">
        <authorList>
            <person name="Chan K.-G."/>
        </authorList>
    </citation>
    <scope>NUCLEOTIDE SEQUENCE [LARGE SCALE GENOMIC DNA]</scope>
    <source>
        <strain evidence="5 6">ND07</strain>
    </source>
</reference>
<feature type="domain" description="Outer membrane protein assembly factor BamE" evidence="4">
    <location>
        <begin position="21"/>
        <end position="46"/>
    </location>
</feature>
<evidence type="ECO:0000256" key="3">
    <source>
        <dbReference type="SAM" id="SignalP"/>
    </source>
</evidence>
<dbReference type="PROSITE" id="PS51257">
    <property type="entry name" value="PROKAR_LIPOPROTEIN"/>
    <property type="match status" value="1"/>
</dbReference>
<accession>A0A089WGI7</accession>
<feature type="chain" id="PRO_5001850896" evidence="3">
    <location>
        <begin position="17"/>
        <end position="84"/>
    </location>
</feature>
<gene>
    <name evidence="5" type="ORF">LK03_03810</name>
</gene>
<dbReference type="OrthoDB" id="5422169at2"/>
<dbReference type="Proteomes" id="UP000029493">
    <property type="component" value="Chromosome"/>
</dbReference>
<dbReference type="Gene3D" id="3.30.1450.10">
    <property type="match status" value="1"/>
</dbReference>
<evidence type="ECO:0000313" key="6">
    <source>
        <dbReference type="Proteomes" id="UP000029493"/>
    </source>
</evidence>
<keyword evidence="6" id="KW-1185">Reference proteome</keyword>
<dbReference type="EMBL" id="CP009455">
    <property type="protein sequence ID" value="AIR88425.1"/>
    <property type="molecule type" value="Genomic_DNA"/>
</dbReference>
<evidence type="ECO:0000259" key="4">
    <source>
        <dbReference type="Pfam" id="PF04355"/>
    </source>
</evidence>
<keyword evidence="2" id="KW-0472">Membrane</keyword>
<sequence length="84" mass="8998">MSLRSLALLSLCVVLAACSKINQENYSRLKSGMSKAEVEQLLGTPTECSGALGMTSCTWGDQQSFISVQYAADKVLMYSGQGLQ</sequence>
<name>A0A089WGI7_9PSED</name>
<proteinExistence type="predicted"/>
<dbReference type="InterPro" id="IPR037873">
    <property type="entry name" value="BamE-like"/>
</dbReference>
<dbReference type="GO" id="GO:0019867">
    <property type="term" value="C:outer membrane"/>
    <property type="evidence" value="ECO:0007669"/>
    <property type="project" value="InterPro"/>
</dbReference>
<keyword evidence="1 3" id="KW-0732">Signal</keyword>
<evidence type="ECO:0000256" key="2">
    <source>
        <dbReference type="ARBA" id="ARBA00023136"/>
    </source>
</evidence>
<evidence type="ECO:0000313" key="5">
    <source>
        <dbReference type="EMBL" id="AIR88425.1"/>
    </source>
</evidence>
<dbReference type="InterPro" id="IPR007450">
    <property type="entry name" value="BamE_dom"/>
</dbReference>
<feature type="signal peptide" evidence="3">
    <location>
        <begin position="1"/>
        <end position="16"/>
    </location>
</feature>
<keyword evidence="5" id="KW-0449">Lipoprotein</keyword>
<protein>
    <submittedName>
        <fullName evidence="5">Lipoprotein</fullName>
    </submittedName>
</protein>
<dbReference type="eggNOG" id="ENOG5032Y5Q">
    <property type="taxonomic scope" value="Bacteria"/>
</dbReference>
<dbReference type="KEGG" id="psw:LK03_03810"/>
<dbReference type="STRING" id="157783.LK03_03810"/>
<dbReference type="Pfam" id="PF04355">
    <property type="entry name" value="BamE"/>
    <property type="match status" value="1"/>
</dbReference>